<keyword evidence="4 5" id="KW-0472">Membrane</keyword>
<proteinExistence type="predicted"/>
<dbReference type="Pfam" id="PF04893">
    <property type="entry name" value="Yip1"/>
    <property type="match status" value="1"/>
</dbReference>
<feature type="transmembrane region" description="Helical" evidence="5">
    <location>
        <begin position="131"/>
        <end position="152"/>
    </location>
</feature>
<evidence type="ECO:0000256" key="3">
    <source>
        <dbReference type="ARBA" id="ARBA00022989"/>
    </source>
</evidence>
<keyword evidence="3 5" id="KW-1133">Transmembrane helix</keyword>
<dbReference type="RefSeq" id="WP_067666158.1">
    <property type="nucleotide sequence ID" value="NZ_FQXG01000009.1"/>
</dbReference>
<dbReference type="OrthoDB" id="6272224at2"/>
<dbReference type="STRING" id="299255.SAMN02745129_4598"/>
<evidence type="ECO:0000259" key="6">
    <source>
        <dbReference type="Pfam" id="PF04893"/>
    </source>
</evidence>
<dbReference type="GO" id="GO:0016020">
    <property type="term" value="C:membrane"/>
    <property type="evidence" value="ECO:0007669"/>
    <property type="project" value="UniProtKB-SubCell"/>
</dbReference>
<evidence type="ECO:0000313" key="7">
    <source>
        <dbReference type="EMBL" id="SHI18925.1"/>
    </source>
</evidence>
<evidence type="ECO:0000256" key="4">
    <source>
        <dbReference type="ARBA" id="ARBA00023136"/>
    </source>
</evidence>
<comment type="subcellular location">
    <subcellularLocation>
        <location evidence="1">Membrane</location>
        <topology evidence="1">Multi-pass membrane protein</topology>
    </subcellularLocation>
</comment>
<feature type="transmembrane region" description="Helical" evidence="5">
    <location>
        <begin position="87"/>
        <end position="111"/>
    </location>
</feature>
<evidence type="ECO:0000256" key="1">
    <source>
        <dbReference type="ARBA" id="ARBA00004141"/>
    </source>
</evidence>
<dbReference type="Proteomes" id="UP000184268">
    <property type="component" value="Unassembled WGS sequence"/>
</dbReference>
<feature type="domain" description="Yip1" evidence="6">
    <location>
        <begin position="16"/>
        <end position="229"/>
    </location>
</feature>
<name>A0A1M5Z3V5_9GAMM</name>
<feature type="transmembrane region" description="Helical" evidence="5">
    <location>
        <begin position="211"/>
        <end position="230"/>
    </location>
</feature>
<feature type="transmembrane region" description="Helical" evidence="5">
    <location>
        <begin position="33"/>
        <end position="52"/>
    </location>
</feature>
<gene>
    <name evidence="7" type="ORF">SAMN02745129_4598</name>
</gene>
<dbReference type="AlphaFoldDB" id="A0A1M5Z3V5"/>
<sequence>MVSPTQAKDALLTFPRQPGSVLLALKQARGWSWLPALLLVGGFVLVYLGYFLRVDFDWYTQQHVAPMFSQLSPADQKTMLASLTRPYFLGITLFSGLAFWLIGQSLMAFYLAQMTKLDDDNLQGFGDWFGLCWWVQLPSLLAIAIALLAILFGGNQLDPDWLNPLALNRLVGLEYGEPGQGVLDSLTLLLPLHLWLLQLGIRRWTSLSTGVSWAITLLPPVLLYGLWALLF</sequence>
<dbReference type="EMBL" id="FQXG01000009">
    <property type="protein sequence ID" value="SHI18925.1"/>
    <property type="molecule type" value="Genomic_DNA"/>
</dbReference>
<accession>A0A1M5Z3V5</accession>
<evidence type="ECO:0000256" key="5">
    <source>
        <dbReference type="SAM" id="Phobius"/>
    </source>
</evidence>
<organism evidence="7 8">
    <name type="scientific">Ferrimonas marina</name>
    <dbReference type="NCBI Taxonomy" id="299255"/>
    <lineage>
        <taxon>Bacteria</taxon>
        <taxon>Pseudomonadati</taxon>
        <taxon>Pseudomonadota</taxon>
        <taxon>Gammaproteobacteria</taxon>
        <taxon>Alteromonadales</taxon>
        <taxon>Ferrimonadaceae</taxon>
        <taxon>Ferrimonas</taxon>
    </lineage>
</organism>
<dbReference type="InterPro" id="IPR006977">
    <property type="entry name" value="Yip1_dom"/>
</dbReference>
<reference evidence="7 8" key="1">
    <citation type="submission" date="2016-11" db="EMBL/GenBank/DDBJ databases">
        <authorList>
            <person name="Jaros S."/>
            <person name="Januszkiewicz K."/>
            <person name="Wedrychowicz H."/>
        </authorList>
    </citation>
    <scope>NUCLEOTIDE SEQUENCE [LARGE SCALE GENOMIC DNA]</scope>
    <source>
        <strain evidence="7 8">DSM 16917</strain>
    </source>
</reference>
<evidence type="ECO:0000256" key="2">
    <source>
        <dbReference type="ARBA" id="ARBA00022692"/>
    </source>
</evidence>
<protein>
    <submittedName>
        <fullName evidence="7">Yip1 domain-containing protein</fullName>
    </submittedName>
</protein>
<keyword evidence="8" id="KW-1185">Reference proteome</keyword>
<evidence type="ECO:0000313" key="8">
    <source>
        <dbReference type="Proteomes" id="UP000184268"/>
    </source>
</evidence>
<keyword evidence="2 5" id="KW-0812">Transmembrane</keyword>